<feature type="transmembrane region" description="Helical" evidence="11">
    <location>
        <begin position="118"/>
        <end position="142"/>
    </location>
</feature>
<dbReference type="InterPro" id="IPR000462">
    <property type="entry name" value="CDP-OH_P_trans"/>
</dbReference>
<evidence type="ECO:0000256" key="2">
    <source>
        <dbReference type="ARBA" id="ARBA00005189"/>
    </source>
</evidence>
<dbReference type="PANTHER" id="PTHR14269">
    <property type="entry name" value="CDP-DIACYLGLYCEROL--GLYCEROL-3-PHOSPHATE 3-PHOSPHATIDYLTRANSFERASE-RELATED"/>
    <property type="match status" value="1"/>
</dbReference>
<organism evidence="12 13">
    <name type="scientific">Bosea lathyri</name>
    <dbReference type="NCBI Taxonomy" id="1036778"/>
    <lineage>
        <taxon>Bacteria</taxon>
        <taxon>Pseudomonadati</taxon>
        <taxon>Pseudomonadota</taxon>
        <taxon>Alphaproteobacteria</taxon>
        <taxon>Hyphomicrobiales</taxon>
        <taxon>Boseaceae</taxon>
        <taxon>Bosea</taxon>
    </lineage>
</organism>
<dbReference type="GO" id="GO:0046474">
    <property type="term" value="P:glycerophospholipid biosynthetic process"/>
    <property type="evidence" value="ECO:0007669"/>
    <property type="project" value="TreeGrafter"/>
</dbReference>
<feature type="transmembrane region" description="Helical" evidence="11">
    <location>
        <begin position="200"/>
        <end position="221"/>
    </location>
</feature>
<keyword evidence="4" id="KW-0444">Lipid biosynthesis</keyword>
<dbReference type="PANTHER" id="PTHR14269:SF62">
    <property type="entry name" value="CDP-DIACYLGLYCEROL--GLYCEROL-3-PHOSPHATE 3-PHOSPHATIDYLTRANSFERASE 1, CHLOROPLASTIC"/>
    <property type="match status" value="1"/>
</dbReference>
<keyword evidence="13" id="KW-1185">Reference proteome</keyword>
<evidence type="ECO:0000256" key="7">
    <source>
        <dbReference type="ARBA" id="ARBA00023098"/>
    </source>
</evidence>
<evidence type="ECO:0000313" key="13">
    <source>
        <dbReference type="Proteomes" id="UP000236743"/>
    </source>
</evidence>
<feature type="transmembrane region" description="Helical" evidence="11">
    <location>
        <begin position="53"/>
        <end position="73"/>
    </location>
</feature>
<keyword evidence="5 11" id="KW-0812">Transmembrane</keyword>
<keyword evidence="9" id="KW-0594">Phospholipid biosynthesis</keyword>
<evidence type="ECO:0000256" key="5">
    <source>
        <dbReference type="ARBA" id="ARBA00022692"/>
    </source>
</evidence>
<gene>
    <name evidence="12" type="ORF">SAMN04488115_11331</name>
</gene>
<dbReference type="Gene3D" id="1.20.120.1760">
    <property type="match status" value="1"/>
</dbReference>
<keyword evidence="7" id="KW-0443">Lipid metabolism</keyword>
<dbReference type="FunFam" id="1.20.120.1760:FF:000033">
    <property type="entry name" value="CDP-alcohol phosphatidyltransferase"/>
    <property type="match status" value="1"/>
</dbReference>
<evidence type="ECO:0000313" key="12">
    <source>
        <dbReference type="EMBL" id="SEG77646.1"/>
    </source>
</evidence>
<comment type="subcellular location">
    <subcellularLocation>
        <location evidence="1">Membrane</location>
        <topology evidence="1">Multi-pass membrane protein</topology>
    </subcellularLocation>
</comment>
<evidence type="ECO:0000256" key="8">
    <source>
        <dbReference type="ARBA" id="ARBA00023136"/>
    </source>
</evidence>
<dbReference type="EMBL" id="FNUY01000013">
    <property type="protein sequence ID" value="SEG77646.1"/>
    <property type="molecule type" value="Genomic_DNA"/>
</dbReference>
<dbReference type="GO" id="GO:0016780">
    <property type="term" value="F:phosphotransferase activity, for other substituted phosphate groups"/>
    <property type="evidence" value="ECO:0007669"/>
    <property type="project" value="InterPro"/>
</dbReference>
<keyword evidence="6 11" id="KW-1133">Transmembrane helix</keyword>
<evidence type="ECO:0000256" key="3">
    <source>
        <dbReference type="ARBA" id="ARBA00010441"/>
    </source>
</evidence>
<feature type="transmembrane region" description="Helical" evidence="11">
    <location>
        <begin position="148"/>
        <end position="169"/>
    </location>
</feature>
<keyword evidence="8 11" id="KW-0472">Membrane</keyword>
<evidence type="ECO:0000256" key="6">
    <source>
        <dbReference type="ARBA" id="ARBA00022989"/>
    </source>
</evidence>
<comment type="pathway">
    <text evidence="2">Lipid metabolism.</text>
</comment>
<dbReference type="AlphaFoldDB" id="A0A1H6CZ17"/>
<dbReference type="InterPro" id="IPR050324">
    <property type="entry name" value="CDP-alcohol_PTase-I"/>
</dbReference>
<name>A0A1H6CZ17_9HYPH</name>
<dbReference type="Pfam" id="PF01066">
    <property type="entry name" value="CDP-OH_P_transf"/>
    <property type="match status" value="1"/>
</dbReference>
<comment type="similarity">
    <text evidence="3">Belongs to the CDP-alcohol phosphatidyltransferase class-I family.</text>
</comment>
<dbReference type="InterPro" id="IPR043130">
    <property type="entry name" value="CDP-OH_PTrfase_TM_dom"/>
</dbReference>
<reference evidence="12 13" key="1">
    <citation type="submission" date="2016-10" db="EMBL/GenBank/DDBJ databases">
        <authorList>
            <person name="de Groot N.N."/>
        </authorList>
    </citation>
    <scope>NUCLEOTIDE SEQUENCE [LARGE SCALE GENOMIC DNA]</scope>
    <source>
        <strain evidence="12 13">DSM 26656</strain>
    </source>
</reference>
<proteinExistence type="inferred from homology"/>
<evidence type="ECO:0000256" key="9">
    <source>
        <dbReference type="ARBA" id="ARBA00023209"/>
    </source>
</evidence>
<feature type="transmembrane region" description="Helical" evidence="11">
    <location>
        <begin position="79"/>
        <end position="97"/>
    </location>
</feature>
<evidence type="ECO:0000256" key="4">
    <source>
        <dbReference type="ARBA" id="ARBA00022516"/>
    </source>
</evidence>
<accession>A0A1H6CZ17</accession>
<evidence type="ECO:0000256" key="1">
    <source>
        <dbReference type="ARBA" id="ARBA00004141"/>
    </source>
</evidence>
<keyword evidence="12" id="KW-0808">Transferase</keyword>
<evidence type="ECO:0000256" key="11">
    <source>
        <dbReference type="SAM" id="Phobius"/>
    </source>
</evidence>
<dbReference type="Proteomes" id="UP000236743">
    <property type="component" value="Unassembled WGS sequence"/>
</dbReference>
<protein>
    <submittedName>
        <fullName evidence="12">CDP-diacylglycerol--glycerol-3-phosphate 3-phosphatidyltransferase</fullName>
    </submittedName>
</protein>
<dbReference type="GO" id="GO:0016020">
    <property type="term" value="C:membrane"/>
    <property type="evidence" value="ECO:0007669"/>
    <property type="project" value="UniProtKB-SubCell"/>
</dbReference>
<sequence length="226" mass="24145">MFSLLPIHRFGHFGSAAANATLKCGFHLCRHALALGSVLKEPSLPKNPAGMTLPNIITIGRLFLVPLVIVMIVNTRWQAAFIIFVLAGVSDAIDGFIAKRFNMTSELGAYLDPMADKALIVSIYITLAMVGAIPSWLAILVVSRDVMIVSAVLLSWVMARPVVIAPFVVSKLNTAAQLIFAALLLGSRAFGLDLGSAVDVGQLVVAVLTLGSMTAYLAFWLRHMAA</sequence>
<evidence type="ECO:0000256" key="10">
    <source>
        <dbReference type="ARBA" id="ARBA00023264"/>
    </source>
</evidence>
<keyword evidence="10" id="KW-1208">Phospholipid metabolism</keyword>